<comment type="similarity">
    <text evidence="8">In the N-terminal section; belongs to the aspartokinase family.</text>
</comment>
<evidence type="ECO:0000256" key="15">
    <source>
        <dbReference type="ARBA" id="ARBA00022840"/>
    </source>
</evidence>
<dbReference type="PANTHER" id="PTHR43070">
    <property type="match status" value="1"/>
</dbReference>
<evidence type="ECO:0000256" key="22">
    <source>
        <dbReference type="ARBA" id="ARBA00044938"/>
    </source>
</evidence>
<evidence type="ECO:0000259" key="27">
    <source>
        <dbReference type="Pfam" id="PF00742"/>
    </source>
</evidence>
<keyword evidence="16" id="KW-0521">NADP</keyword>
<comment type="catalytic activity">
    <reaction evidence="25">
        <text>L-homoserine + NAD(+) = L-aspartate 4-semialdehyde + NADH + H(+)</text>
        <dbReference type="Rhea" id="RHEA:15757"/>
        <dbReference type="ChEBI" id="CHEBI:15378"/>
        <dbReference type="ChEBI" id="CHEBI:57476"/>
        <dbReference type="ChEBI" id="CHEBI:57540"/>
        <dbReference type="ChEBI" id="CHEBI:57945"/>
        <dbReference type="ChEBI" id="CHEBI:537519"/>
        <dbReference type="EC" id="1.1.1.3"/>
    </reaction>
    <physiologicalReaction direction="right-to-left" evidence="25">
        <dbReference type="Rhea" id="RHEA:15759"/>
    </physiologicalReaction>
</comment>
<evidence type="ECO:0000256" key="7">
    <source>
        <dbReference type="ARBA" id="ARBA00007952"/>
    </source>
</evidence>
<accession>A0AA51RQF3</accession>
<sequence length="809" mass="91012">MGSSVLKKQQIRFKQLDLPHSIYKFGGSSLANARGFRKAARIISQQLKPNDLVVVSASGNTTDWLIACCEQNNEQFDFLQKIRYHHRAIINDCFIADQRQKLLDTLEQHLNWIERHLAYSNQGSFKNDIIAFGELWSALILSYLLEHIGVPASWIDARRCLKVLNINEQISIDFEQSKKYLEEHLKSRQQRITVVTGYIASDGDNKTCLLGRNGSDYSATLLANLTTAKEVKIWTDVAGIYNFDPNLSSQAKPIEKLNLSLTKTLALLGSPVLHQKTLEPICNSKIQLSIGSTFSPDLPGSKICINDGFNANSVVTHRNGLIEFCFTLKSDIDLHRLNKQLIIQQNLNNEFSLLLKHGQRSLRLLVEENNVKQWQQTIQAIAQSTAENQSTSTFIFEQKRVSTLALARECSSNYEYHRHFFKTFIRERKLDAQLLDLEHACVAILPQPEIDDLAIQCFDAWTQYTETIAVFLLGIGNVGATWLKQVESRQGHSFQVVLKSNSKTLFLLDSQQSFDTIDNSSEQLVELIRNAPFKNKVVIDATASSSITQSYSRFFELGIHLISANKEAASSKQELLDSLHACAQDHHCWWLQNATVGAGLPINYAINDLLSCGDSVTSIRGVFSGTLSWLLQTYDGTRALSELIQEAKALGYAEPDPRVDLSGHDVLRKLMILIRLTGQQIDQSDVTITPLLDASLFELSEADFWQQKEDFDRDFNRRWQKAKNEGRRLVYQAEYSLDKGASCGLVEVSESDPLAQISPCDNVFVIQTSWYQDNPLIIRGPGAGREVTAAAVQSDLNHIVSRINAVSQK</sequence>
<evidence type="ECO:0000256" key="8">
    <source>
        <dbReference type="ARBA" id="ARBA00010046"/>
    </source>
</evidence>
<dbReference type="InterPro" id="IPR036291">
    <property type="entry name" value="NAD(P)-bd_dom_sf"/>
</dbReference>
<comment type="similarity">
    <text evidence="7">In the C-terminal section; belongs to the homoserine dehydrogenase family.</text>
</comment>
<evidence type="ECO:0000256" key="3">
    <source>
        <dbReference type="ARBA" id="ARBA00004986"/>
    </source>
</evidence>
<dbReference type="GO" id="GO:0050661">
    <property type="term" value="F:NADP binding"/>
    <property type="evidence" value="ECO:0007669"/>
    <property type="project" value="InterPro"/>
</dbReference>
<comment type="function">
    <text evidence="22">Bifunctional aspartate kinase and homoserine dehydrogenase that catalyzes the first and the third steps toward the synthesis of lysine, methionine and threonine from aspartate.</text>
</comment>
<name>A0AA51RQF3_9GAMM</name>
<dbReference type="GO" id="GO:0009088">
    <property type="term" value="P:threonine biosynthetic process"/>
    <property type="evidence" value="ECO:0007669"/>
    <property type="project" value="UniProtKB-KW"/>
</dbReference>
<feature type="domain" description="Homoserine dehydrogenase catalytic" evidence="27">
    <location>
        <begin position="601"/>
        <end position="796"/>
    </location>
</feature>
<comment type="pathway">
    <text evidence="2">Amino-acid biosynthesis; L-lysine biosynthesis via DAP pathway; (S)-tetrahydrodipicolinate from L-aspartate: step 1/4.</text>
</comment>
<dbReference type="Proteomes" id="UP001239782">
    <property type="component" value="Chromosome"/>
</dbReference>
<dbReference type="GO" id="GO:0004072">
    <property type="term" value="F:aspartate kinase activity"/>
    <property type="evidence" value="ECO:0007669"/>
    <property type="project" value="UniProtKB-EC"/>
</dbReference>
<dbReference type="InterPro" id="IPR001341">
    <property type="entry name" value="Asp_kinase"/>
</dbReference>
<gene>
    <name evidence="29" type="primary">metL</name>
    <name evidence="29" type="ORF">Q9312_10760</name>
</gene>
<dbReference type="Gene3D" id="3.40.1160.10">
    <property type="entry name" value="Acetylglutamate kinase-like"/>
    <property type="match status" value="1"/>
</dbReference>
<reference evidence="29 30" key="1">
    <citation type="submission" date="2023-08" db="EMBL/GenBank/DDBJ databases">
        <title>Pleionea litopenaei sp. nov., isolated from stomach of juvenile Litopenaeus vannamei.</title>
        <authorList>
            <person name="Rho A.M."/>
            <person name="Hwang C.Y."/>
        </authorList>
    </citation>
    <scope>NUCLEOTIDE SEQUENCE [LARGE SCALE GENOMIC DNA]</scope>
    <source>
        <strain evidence="29 30">HL-JVS1</strain>
    </source>
</reference>
<dbReference type="PROSITE" id="PS01042">
    <property type="entry name" value="HOMOSER_DHGENASE"/>
    <property type="match status" value="1"/>
</dbReference>
<dbReference type="InterPro" id="IPR019811">
    <property type="entry name" value="HDH_CS"/>
</dbReference>
<evidence type="ECO:0000256" key="4">
    <source>
        <dbReference type="ARBA" id="ARBA00005056"/>
    </source>
</evidence>
<dbReference type="GO" id="GO:0009086">
    <property type="term" value="P:methionine biosynthetic process"/>
    <property type="evidence" value="ECO:0007669"/>
    <property type="project" value="UniProtKB-KW"/>
</dbReference>
<keyword evidence="14 29" id="KW-0418">Kinase</keyword>
<dbReference type="InterPro" id="IPR005106">
    <property type="entry name" value="Asp/hSer_DH_NAD-bd"/>
</dbReference>
<evidence type="ECO:0000256" key="19">
    <source>
        <dbReference type="ARBA" id="ARBA00023053"/>
    </source>
</evidence>
<dbReference type="NCBIfam" id="NF007003">
    <property type="entry name" value="PRK09466.1"/>
    <property type="match status" value="1"/>
</dbReference>
<dbReference type="GO" id="GO:0005524">
    <property type="term" value="F:ATP binding"/>
    <property type="evidence" value="ECO:0007669"/>
    <property type="project" value="UniProtKB-KW"/>
</dbReference>
<evidence type="ECO:0000256" key="2">
    <source>
        <dbReference type="ARBA" id="ARBA00004766"/>
    </source>
</evidence>
<dbReference type="Pfam" id="PF00742">
    <property type="entry name" value="Homoserine_dh"/>
    <property type="match status" value="1"/>
</dbReference>
<comment type="catalytic activity">
    <reaction evidence="24">
        <text>L-homoserine + NADP(+) = L-aspartate 4-semialdehyde + NADPH + H(+)</text>
        <dbReference type="Rhea" id="RHEA:15761"/>
        <dbReference type="ChEBI" id="CHEBI:15378"/>
        <dbReference type="ChEBI" id="CHEBI:57476"/>
        <dbReference type="ChEBI" id="CHEBI:57783"/>
        <dbReference type="ChEBI" id="CHEBI:58349"/>
        <dbReference type="ChEBI" id="CHEBI:537519"/>
        <dbReference type="EC" id="1.1.1.3"/>
    </reaction>
    <physiologicalReaction direction="right-to-left" evidence="24">
        <dbReference type="Rhea" id="RHEA:15763"/>
    </physiologicalReaction>
</comment>
<dbReference type="SUPFAM" id="SSF51735">
    <property type="entry name" value="NAD(P)-binding Rossmann-fold domains"/>
    <property type="match status" value="1"/>
</dbReference>
<dbReference type="NCBIfam" id="TIGR00657">
    <property type="entry name" value="asp_kinases"/>
    <property type="match status" value="1"/>
</dbReference>
<evidence type="ECO:0000259" key="28">
    <source>
        <dbReference type="Pfam" id="PF03447"/>
    </source>
</evidence>
<evidence type="ECO:0000256" key="17">
    <source>
        <dbReference type="ARBA" id="ARBA00023002"/>
    </source>
</evidence>
<comment type="catalytic activity">
    <reaction evidence="23">
        <text>L-aspartate + ATP = 4-phospho-L-aspartate + ADP</text>
        <dbReference type="Rhea" id="RHEA:23776"/>
        <dbReference type="ChEBI" id="CHEBI:29991"/>
        <dbReference type="ChEBI" id="CHEBI:30616"/>
        <dbReference type="ChEBI" id="CHEBI:57535"/>
        <dbReference type="ChEBI" id="CHEBI:456216"/>
        <dbReference type="EC" id="2.7.2.4"/>
    </reaction>
    <physiologicalReaction direction="left-to-right" evidence="23">
        <dbReference type="Rhea" id="RHEA:23777"/>
    </physiologicalReaction>
</comment>
<evidence type="ECO:0000256" key="18">
    <source>
        <dbReference type="ARBA" id="ARBA00023027"/>
    </source>
</evidence>
<evidence type="ECO:0000256" key="24">
    <source>
        <dbReference type="ARBA" id="ARBA00048841"/>
    </source>
</evidence>
<dbReference type="KEGG" id="plei:Q9312_10760"/>
<evidence type="ECO:0000256" key="5">
    <source>
        <dbReference type="ARBA" id="ARBA00005062"/>
    </source>
</evidence>
<evidence type="ECO:0000256" key="6">
    <source>
        <dbReference type="ARBA" id="ARBA00005139"/>
    </source>
</evidence>
<keyword evidence="21" id="KW-0511">Multifunctional enzyme</keyword>
<comment type="pathway">
    <text evidence="3">Amino-acid biosynthesis; L-methionine biosynthesis via de novo pathway; L-homoserine from L-aspartate: step 1/3.</text>
</comment>
<evidence type="ECO:0000313" key="30">
    <source>
        <dbReference type="Proteomes" id="UP001239782"/>
    </source>
</evidence>
<dbReference type="GO" id="GO:0046872">
    <property type="term" value="F:metal ion binding"/>
    <property type="evidence" value="ECO:0007669"/>
    <property type="project" value="UniProtKB-KW"/>
</dbReference>
<dbReference type="EC" id="1.1.1.3" evidence="29"/>
<evidence type="ECO:0000256" key="1">
    <source>
        <dbReference type="ARBA" id="ARBA00001920"/>
    </source>
</evidence>
<keyword evidence="11" id="KW-0791">Threonine biosynthesis</keyword>
<evidence type="ECO:0000313" key="29">
    <source>
        <dbReference type="EMBL" id="WMS85695.1"/>
    </source>
</evidence>
<dbReference type="Pfam" id="PF03447">
    <property type="entry name" value="NAD_binding_3"/>
    <property type="match status" value="1"/>
</dbReference>
<evidence type="ECO:0000256" key="14">
    <source>
        <dbReference type="ARBA" id="ARBA00022777"/>
    </source>
</evidence>
<evidence type="ECO:0000256" key="9">
    <source>
        <dbReference type="ARBA" id="ARBA00022605"/>
    </source>
</evidence>
<evidence type="ECO:0000256" key="21">
    <source>
        <dbReference type="ARBA" id="ARBA00023268"/>
    </source>
</evidence>
<proteinExistence type="inferred from homology"/>
<keyword evidence="15" id="KW-0067">ATP-binding</keyword>
<dbReference type="FunFam" id="3.30.360.10:FF:000006">
    <property type="entry name" value="Bifunctional aspartokinase/homoserine dehydrogenase"/>
    <property type="match status" value="1"/>
</dbReference>
<dbReference type="PROSITE" id="PS00324">
    <property type="entry name" value="ASPARTOKINASE"/>
    <property type="match status" value="1"/>
</dbReference>
<dbReference type="RefSeq" id="WP_309200848.1">
    <property type="nucleotide sequence ID" value="NZ_CP133548.1"/>
</dbReference>
<dbReference type="EMBL" id="CP133548">
    <property type="protein sequence ID" value="WMS85695.1"/>
    <property type="molecule type" value="Genomic_DNA"/>
</dbReference>
<comment type="pathway">
    <text evidence="4">Amino-acid biosynthesis; L-threonine biosynthesis; L-threonine from L-aspartate: step 3/5.</text>
</comment>
<feature type="domain" description="Aspartate/glutamate/uridylate kinase" evidence="26">
    <location>
        <begin position="22"/>
        <end position="291"/>
    </location>
</feature>
<evidence type="ECO:0000256" key="25">
    <source>
        <dbReference type="ARBA" id="ARBA00049031"/>
    </source>
</evidence>
<dbReference type="GO" id="GO:0009089">
    <property type="term" value="P:lysine biosynthetic process via diaminopimelate"/>
    <property type="evidence" value="ECO:0007669"/>
    <property type="project" value="UniProtKB-ARBA"/>
</dbReference>
<dbReference type="InterPro" id="IPR042199">
    <property type="entry name" value="AsparK_Bifunc_asparK/hSer_DH"/>
</dbReference>
<keyword evidence="9" id="KW-0028">Amino-acid biosynthesis</keyword>
<dbReference type="EC" id="2.7.2.4" evidence="29"/>
<comment type="cofactor">
    <cofactor evidence="1">
        <name>a metal cation</name>
        <dbReference type="ChEBI" id="CHEBI:25213"/>
    </cofactor>
</comment>
<dbReference type="Gene3D" id="1.20.120.1320">
    <property type="entry name" value="Aspartokinase, catalytic domain"/>
    <property type="match status" value="1"/>
</dbReference>
<dbReference type="PANTHER" id="PTHR43070:SF5">
    <property type="entry name" value="HOMOSERINE DEHYDROGENASE"/>
    <property type="match status" value="1"/>
</dbReference>
<evidence type="ECO:0000256" key="16">
    <source>
        <dbReference type="ARBA" id="ARBA00022857"/>
    </source>
</evidence>
<comment type="pathway">
    <text evidence="5">Amino-acid biosynthesis; L-methionine biosynthesis via de novo pathway; L-homoserine from L-aspartate: step 3/3.</text>
</comment>
<keyword evidence="18" id="KW-0520">NAD</keyword>
<dbReference type="InterPro" id="IPR036393">
    <property type="entry name" value="AceGlu_kinase-like_sf"/>
</dbReference>
<protein>
    <submittedName>
        <fullName evidence="29">Bifunctional aspartate kinase/homoserine dehydrogenase II</fullName>
        <ecNumber evidence="29">1.1.1.3</ecNumber>
        <ecNumber evidence="29">2.7.2.4</ecNumber>
    </submittedName>
</protein>
<comment type="pathway">
    <text evidence="6">Amino-acid biosynthesis; L-threonine biosynthesis; L-threonine from L-aspartate: step 1/5.</text>
</comment>
<dbReference type="AlphaFoldDB" id="A0AA51RQF3"/>
<dbReference type="Pfam" id="PF00696">
    <property type="entry name" value="AA_kinase"/>
    <property type="match status" value="1"/>
</dbReference>
<dbReference type="InterPro" id="IPR018042">
    <property type="entry name" value="Aspartate_kinase_CS"/>
</dbReference>
<dbReference type="InterPro" id="IPR001048">
    <property type="entry name" value="Asp/Glu/Uridylate_kinase"/>
</dbReference>
<dbReference type="SUPFAM" id="SSF55347">
    <property type="entry name" value="Glyceraldehyde-3-phosphate dehydrogenase-like, C-terminal domain"/>
    <property type="match status" value="1"/>
</dbReference>
<evidence type="ECO:0000259" key="26">
    <source>
        <dbReference type="Pfam" id="PF00696"/>
    </source>
</evidence>
<evidence type="ECO:0000256" key="13">
    <source>
        <dbReference type="ARBA" id="ARBA00022741"/>
    </source>
</evidence>
<keyword evidence="13" id="KW-0547">Nucleotide-binding</keyword>
<evidence type="ECO:0000256" key="23">
    <source>
        <dbReference type="ARBA" id="ARBA00048561"/>
    </source>
</evidence>
<dbReference type="Gene3D" id="3.30.360.10">
    <property type="entry name" value="Dihydrodipicolinate Reductase, domain 2"/>
    <property type="match status" value="1"/>
</dbReference>
<keyword evidence="19" id="KW-0915">Sodium</keyword>
<dbReference type="InterPro" id="IPR011147">
    <property type="entry name" value="Bifunc_Aspkin/hSer_DH"/>
</dbReference>
<evidence type="ECO:0000256" key="20">
    <source>
        <dbReference type="ARBA" id="ARBA00023167"/>
    </source>
</evidence>
<organism evidence="29 30">
    <name type="scientific">Pleionea litopenaei</name>
    <dbReference type="NCBI Taxonomy" id="3070815"/>
    <lineage>
        <taxon>Bacteria</taxon>
        <taxon>Pseudomonadati</taxon>
        <taxon>Pseudomonadota</taxon>
        <taxon>Gammaproteobacteria</taxon>
        <taxon>Oceanospirillales</taxon>
        <taxon>Pleioneaceae</taxon>
        <taxon>Pleionea</taxon>
    </lineage>
</organism>
<dbReference type="SUPFAM" id="SSF53633">
    <property type="entry name" value="Carbamate kinase-like"/>
    <property type="match status" value="1"/>
</dbReference>
<keyword evidence="20" id="KW-0486">Methionine biosynthesis</keyword>
<dbReference type="GO" id="GO:0004412">
    <property type="term" value="F:homoserine dehydrogenase activity"/>
    <property type="evidence" value="ECO:0007669"/>
    <property type="project" value="UniProtKB-EC"/>
</dbReference>
<evidence type="ECO:0000256" key="11">
    <source>
        <dbReference type="ARBA" id="ARBA00022697"/>
    </source>
</evidence>
<keyword evidence="10 29" id="KW-0808">Transferase</keyword>
<keyword evidence="30" id="KW-1185">Reference proteome</keyword>
<dbReference type="Gene3D" id="3.40.50.720">
    <property type="entry name" value="NAD(P)-binding Rossmann-like Domain"/>
    <property type="match status" value="1"/>
</dbReference>
<evidence type="ECO:0000256" key="10">
    <source>
        <dbReference type="ARBA" id="ARBA00022679"/>
    </source>
</evidence>
<keyword evidence="17 29" id="KW-0560">Oxidoreductase</keyword>
<keyword evidence="12" id="KW-0479">Metal-binding</keyword>
<feature type="domain" description="Aspartate/homoserine dehydrogenase NAD-binding" evidence="28">
    <location>
        <begin position="474"/>
        <end position="590"/>
    </location>
</feature>
<dbReference type="GO" id="GO:0009090">
    <property type="term" value="P:homoserine biosynthetic process"/>
    <property type="evidence" value="ECO:0007669"/>
    <property type="project" value="UniProtKB-ARBA"/>
</dbReference>
<dbReference type="InterPro" id="IPR001342">
    <property type="entry name" value="HDH_cat"/>
</dbReference>
<evidence type="ECO:0000256" key="12">
    <source>
        <dbReference type="ARBA" id="ARBA00022723"/>
    </source>
</evidence>